<gene>
    <name evidence="2" type="ORF">LKD81_15550</name>
</gene>
<dbReference type="Pfam" id="PF06152">
    <property type="entry name" value="Phage_min_cap2"/>
    <property type="match status" value="1"/>
</dbReference>
<accession>A0AAE3JGC6</accession>
<dbReference type="EMBL" id="JAJEQR010000064">
    <property type="protein sequence ID" value="MCC2232390.1"/>
    <property type="molecule type" value="Genomic_DNA"/>
</dbReference>
<reference evidence="2" key="1">
    <citation type="submission" date="2021-10" db="EMBL/GenBank/DDBJ databases">
        <title>Anaerobic single-cell dispensing facilitates the cultivation of human gut bacteria.</title>
        <authorList>
            <person name="Afrizal A."/>
        </authorList>
    </citation>
    <scope>NUCLEOTIDE SEQUENCE</scope>
    <source>
        <strain evidence="2">CLA-AA-H215</strain>
    </source>
</reference>
<evidence type="ECO:0000313" key="2">
    <source>
        <dbReference type="EMBL" id="MCC2232390.1"/>
    </source>
</evidence>
<comment type="caution">
    <text evidence="2">The sequence shown here is derived from an EMBL/GenBank/DDBJ whole genome shotgun (WGS) entry which is preliminary data.</text>
</comment>
<dbReference type="Proteomes" id="UP001198182">
    <property type="component" value="Unassembled WGS sequence"/>
</dbReference>
<dbReference type="InterPro" id="IPR028908">
    <property type="entry name" value="Tox-PL_dom"/>
</dbReference>
<evidence type="ECO:0000259" key="1">
    <source>
        <dbReference type="Pfam" id="PF15644"/>
    </source>
</evidence>
<dbReference type="GO" id="GO:0005198">
    <property type="term" value="F:structural molecule activity"/>
    <property type="evidence" value="ECO:0007669"/>
    <property type="project" value="InterPro"/>
</dbReference>
<dbReference type="AlphaFoldDB" id="A0AAE3JGC6"/>
<organism evidence="2 3">
    <name type="scientific">Hominifimenecus microfluidus</name>
    <dbReference type="NCBI Taxonomy" id="2885348"/>
    <lineage>
        <taxon>Bacteria</taxon>
        <taxon>Bacillati</taxon>
        <taxon>Bacillota</taxon>
        <taxon>Clostridia</taxon>
        <taxon>Lachnospirales</taxon>
        <taxon>Lachnospiraceae</taxon>
        <taxon>Hominifimenecus</taxon>
    </lineage>
</organism>
<sequence length="539" mass="62059">MAEEYDISRAFERIEEELISSMIRNMDRHRAEESAYGYEWSQWQTEQLRSLEHYRAENQRKFGRQFSSLNQRIENAIRAAHETGGMEQEEEILDAIRRGFTGYSHLPDAMIQGIFFRVNQRKLDALIQATTNDMRTAETAILRMANDQYRRVVFDAQVYAASGAGTYEKAVDMATHDMLAAGLNCVQYKNGARHTLADYADMAIRTACKRAKLQGEGQKRQEWGVSTVIMNKRGNPCPKCLPWVGKVLIDDVWSGGSRKDGPYPLMSTAIAAGLYHPRCKDGHTTYFEGISTPPDSKFTRKELKQIENDNRKEAQKKYAERQRGKFGRLADYSLDPENKRRYTARKNAWEQEKAVESRGGNAIMTYKGIPKTWKRLEGTADDLDLKKVNPNYRWANSDEYSRNCYNCVVAYEMRMRKYDVTAQPERKNKYLSRHPEAAWVEPDVKTIHAGEDAYQKIKDAFEEWPDGARAEIAIDWKKQNFGHVFVAQEEHGQIRFLDPQSGGEYTADVFGQAKDGQTSFWRIDDRTVSDRGITACKEE</sequence>
<dbReference type="RefSeq" id="WP_308454797.1">
    <property type="nucleotide sequence ID" value="NZ_JAJEQR010000064.1"/>
</dbReference>
<proteinExistence type="predicted"/>
<protein>
    <recommendedName>
        <fullName evidence="1">Tox-PL domain-containing protein</fullName>
    </recommendedName>
</protein>
<feature type="domain" description="Tox-PL" evidence="1">
    <location>
        <begin position="403"/>
        <end position="502"/>
    </location>
</feature>
<evidence type="ECO:0000313" key="3">
    <source>
        <dbReference type="Proteomes" id="UP001198182"/>
    </source>
</evidence>
<dbReference type="Pfam" id="PF15644">
    <property type="entry name" value="Gln_amidase"/>
    <property type="match status" value="1"/>
</dbReference>
<dbReference type="InterPro" id="IPR009319">
    <property type="entry name" value="Phage_A118_VSP1"/>
</dbReference>
<name>A0AAE3JGC6_9FIRM</name>
<keyword evidence="3" id="KW-1185">Reference proteome</keyword>